<dbReference type="Proteomes" id="UP000658514">
    <property type="component" value="Unassembled WGS sequence"/>
</dbReference>
<protein>
    <submittedName>
        <fullName evidence="1">Uncharacterized protein</fullName>
    </submittedName>
</protein>
<evidence type="ECO:0000313" key="2">
    <source>
        <dbReference type="Proteomes" id="UP000658514"/>
    </source>
</evidence>
<accession>A0ABR8A5X2</accession>
<keyword evidence="2" id="KW-1185">Reference proteome</keyword>
<organism evidence="1 2">
    <name type="scientific">Calothrix parietina FACHB-288</name>
    <dbReference type="NCBI Taxonomy" id="2692896"/>
    <lineage>
        <taxon>Bacteria</taxon>
        <taxon>Bacillati</taxon>
        <taxon>Cyanobacteriota</taxon>
        <taxon>Cyanophyceae</taxon>
        <taxon>Nostocales</taxon>
        <taxon>Calotrichaceae</taxon>
        <taxon>Calothrix</taxon>
    </lineage>
</organism>
<sequence>MHNNILESARNGDIQAIACLIEQAILIKVEAKIEYKVTLLLNIKSPNPKICARIIPVLETIKAPIKSIHIAGINWHKYFALHSDKYVDNTNLVRILSAVVFGLIGGTIAMSDVFSQHPTPVIAKASTTLQRTFQGHSEAGYELWADKSCIYVKGIKESDFARLKTTSAGYKQVIKQQTGFQCVRFE</sequence>
<comment type="caution">
    <text evidence="1">The sequence shown here is derived from an EMBL/GenBank/DDBJ whole genome shotgun (WGS) entry which is preliminary data.</text>
</comment>
<name>A0ABR8A5X2_9CYAN</name>
<dbReference type="EMBL" id="JACJQH010000003">
    <property type="protein sequence ID" value="MBD2194456.1"/>
    <property type="molecule type" value="Genomic_DNA"/>
</dbReference>
<gene>
    <name evidence="1" type="ORF">H6G24_02955</name>
</gene>
<dbReference type="RefSeq" id="WP_190551671.1">
    <property type="nucleotide sequence ID" value="NZ_CAWPNO010000062.1"/>
</dbReference>
<reference evidence="1 2" key="1">
    <citation type="journal article" date="2020" name="ISME J.">
        <title>Comparative genomics reveals insights into cyanobacterial evolution and habitat adaptation.</title>
        <authorList>
            <person name="Chen M.Y."/>
            <person name="Teng W.K."/>
            <person name="Zhao L."/>
            <person name="Hu C.X."/>
            <person name="Zhou Y.K."/>
            <person name="Han B.P."/>
            <person name="Song L.R."/>
            <person name="Shu W.S."/>
        </authorList>
    </citation>
    <scope>NUCLEOTIDE SEQUENCE [LARGE SCALE GENOMIC DNA]</scope>
    <source>
        <strain evidence="1 2">FACHB-288</strain>
    </source>
</reference>
<proteinExistence type="predicted"/>
<evidence type="ECO:0000313" key="1">
    <source>
        <dbReference type="EMBL" id="MBD2194456.1"/>
    </source>
</evidence>